<evidence type="ECO:0000313" key="2">
    <source>
        <dbReference type="EMBL" id="MBD3918594.1"/>
    </source>
</evidence>
<keyword evidence="3" id="KW-1185">Reference proteome</keyword>
<dbReference type="PANTHER" id="PTHR47534">
    <property type="entry name" value="YALI0E05731P"/>
    <property type="match status" value="1"/>
</dbReference>
<evidence type="ECO:0000256" key="1">
    <source>
        <dbReference type="ARBA" id="ARBA00023002"/>
    </source>
</evidence>
<proteinExistence type="predicted"/>
<gene>
    <name evidence="2" type="ORF">H8B09_07520</name>
</gene>
<evidence type="ECO:0000313" key="3">
    <source>
        <dbReference type="Proteomes" id="UP000609346"/>
    </source>
</evidence>
<dbReference type="Pfam" id="PF00106">
    <property type="entry name" value="adh_short"/>
    <property type="match status" value="1"/>
</dbReference>
<dbReference type="EMBL" id="JACXZA010000002">
    <property type="protein sequence ID" value="MBD3918594.1"/>
    <property type="molecule type" value="Genomic_DNA"/>
</dbReference>
<sequence>MKNIVITGGTDGIGKALAITYLQRGDRVIVVGRNAEKSIAFLSAARDIDAGERASFIQAELSLIHENKRVIEEIKNRLPAIDALVLCARHYRSTRFVTAEGFEDNFALFYLSRFVLSYGLIELLDKADNPIIANIAGPGYNLSAIQWDNLGLERNYHGGAALGQGGKLNDLLGVAFADNDKSSRIKYALFHPGVVSTSFSGEYDESTADHIVELKKRGKSIAEAVAPIIARIDAPPLEPLSAFVEGERISVDHKAFGKSAAKRLYDITLSLLPR</sequence>
<organism evidence="2 3">
    <name type="scientific">Paenibacillus terricola</name>
    <dbReference type="NCBI Taxonomy" id="2763503"/>
    <lineage>
        <taxon>Bacteria</taxon>
        <taxon>Bacillati</taxon>
        <taxon>Bacillota</taxon>
        <taxon>Bacilli</taxon>
        <taxon>Bacillales</taxon>
        <taxon>Paenibacillaceae</taxon>
        <taxon>Paenibacillus</taxon>
    </lineage>
</organism>
<dbReference type="InterPro" id="IPR002347">
    <property type="entry name" value="SDR_fam"/>
</dbReference>
<dbReference type="Gene3D" id="3.40.50.720">
    <property type="entry name" value="NAD(P)-binding Rossmann-like Domain"/>
    <property type="match status" value="1"/>
</dbReference>
<dbReference type="InterPro" id="IPR052228">
    <property type="entry name" value="Sec_Metab_Biosynth_Oxidored"/>
</dbReference>
<dbReference type="SUPFAM" id="SSF51735">
    <property type="entry name" value="NAD(P)-binding Rossmann-fold domains"/>
    <property type="match status" value="1"/>
</dbReference>
<dbReference type="RefSeq" id="WP_191202914.1">
    <property type="nucleotide sequence ID" value="NZ_JACXZA010000002.1"/>
</dbReference>
<accession>A0ABR8MRH6</accession>
<dbReference type="Proteomes" id="UP000609346">
    <property type="component" value="Unassembled WGS sequence"/>
</dbReference>
<dbReference type="InterPro" id="IPR036291">
    <property type="entry name" value="NAD(P)-bd_dom_sf"/>
</dbReference>
<keyword evidence="1" id="KW-0560">Oxidoreductase</keyword>
<name>A0ABR8MRH6_9BACL</name>
<protein>
    <submittedName>
        <fullName evidence="2">SDR family NAD(P)-dependent oxidoreductase</fullName>
    </submittedName>
</protein>
<reference evidence="2 3" key="1">
    <citation type="submission" date="2020-09" db="EMBL/GenBank/DDBJ databases">
        <title>Paenibacillus sp. strain PR3 16S rRNA gene Genome sequencing and assembly.</title>
        <authorList>
            <person name="Kim J."/>
        </authorList>
    </citation>
    <scope>NUCLEOTIDE SEQUENCE [LARGE SCALE GENOMIC DNA]</scope>
    <source>
        <strain evidence="2 3">PR3</strain>
    </source>
</reference>
<dbReference type="PANTHER" id="PTHR47534:SF3">
    <property type="entry name" value="ALCOHOL DEHYDROGENASE-LIKE C-TERMINAL DOMAIN-CONTAINING PROTEIN"/>
    <property type="match status" value="1"/>
</dbReference>
<comment type="caution">
    <text evidence="2">The sequence shown here is derived from an EMBL/GenBank/DDBJ whole genome shotgun (WGS) entry which is preliminary data.</text>
</comment>